<dbReference type="Proteomes" id="UP000238169">
    <property type="component" value="Unassembled WGS sequence"/>
</dbReference>
<keyword evidence="3" id="KW-1185">Reference proteome</keyword>
<proteinExistence type="predicted"/>
<keyword evidence="1" id="KW-1133">Transmembrane helix</keyword>
<keyword evidence="1" id="KW-0812">Transmembrane</keyword>
<dbReference type="AlphaFoldDB" id="A0A2U3HYR2"/>
<dbReference type="EMBL" id="OGTP01000001">
    <property type="protein sequence ID" value="SPB12951.1"/>
    <property type="molecule type" value="Genomic_DNA"/>
</dbReference>
<evidence type="ECO:0000313" key="2">
    <source>
        <dbReference type="EMBL" id="SPB12951.1"/>
    </source>
</evidence>
<keyword evidence="1" id="KW-0472">Membrane</keyword>
<sequence>MLSQCVVWCDVSDRARSKPREFCEGTCYSRSIQPIAYAAAGVKYLGWGKLFLWLLSLQQQRK</sequence>
<evidence type="ECO:0000313" key="3">
    <source>
        <dbReference type="Proteomes" id="UP000238169"/>
    </source>
</evidence>
<name>A0A2U3HYR2_9BURK</name>
<evidence type="ECO:0000256" key="1">
    <source>
        <dbReference type="SAM" id="Phobius"/>
    </source>
</evidence>
<reference evidence="3" key="1">
    <citation type="submission" date="2018-01" db="EMBL/GenBank/DDBJ databases">
        <authorList>
            <person name="Peeters C."/>
        </authorList>
    </citation>
    <scope>NUCLEOTIDE SEQUENCE [LARGE SCALE GENOMIC DNA]</scope>
</reference>
<protein>
    <submittedName>
        <fullName evidence="2">Uncharacterized protein</fullName>
    </submittedName>
</protein>
<accession>A0A2U3HYR2</accession>
<organism evidence="2 3">
    <name type="scientific">Caballeronia novacaledonica</name>
    <dbReference type="NCBI Taxonomy" id="1544861"/>
    <lineage>
        <taxon>Bacteria</taxon>
        <taxon>Pseudomonadati</taxon>
        <taxon>Pseudomonadota</taxon>
        <taxon>Betaproteobacteria</taxon>
        <taxon>Burkholderiales</taxon>
        <taxon>Burkholderiaceae</taxon>
        <taxon>Caballeronia</taxon>
    </lineage>
</organism>
<gene>
    <name evidence="2" type="ORF">NOV72_00252</name>
</gene>
<feature type="transmembrane region" description="Helical" evidence="1">
    <location>
        <begin position="35"/>
        <end position="55"/>
    </location>
</feature>